<feature type="compositionally biased region" description="Polar residues" evidence="1">
    <location>
        <begin position="25"/>
        <end position="40"/>
    </location>
</feature>
<evidence type="ECO:0000313" key="3">
    <source>
        <dbReference type="Proteomes" id="UP000070133"/>
    </source>
</evidence>
<feature type="compositionally biased region" description="Basic residues" evidence="1">
    <location>
        <begin position="255"/>
        <end position="268"/>
    </location>
</feature>
<feature type="compositionally biased region" description="Acidic residues" evidence="1">
    <location>
        <begin position="105"/>
        <end position="117"/>
    </location>
</feature>
<evidence type="ECO:0000256" key="1">
    <source>
        <dbReference type="SAM" id="MobiDB-lite"/>
    </source>
</evidence>
<feature type="compositionally biased region" description="Polar residues" evidence="1">
    <location>
        <begin position="216"/>
        <end position="225"/>
    </location>
</feature>
<dbReference type="AlphaFoldDB" id="A0A139HVD6"/>
<protein>
    <submittedName>
        <fullName evidence="2">Uncharacterized protein</fullName>
    </submittedName>
</protein>
<dbReference type="OrthoDB" id="5420368at2759"/>
<accession>A0A139HVD6</accession>
<dbReference type="EMBL" id="LFZN01000007">
    <property type="protein sequence ID" value="KXT06312.1"/>
    <property type="molecule type" value="Genomic_DNA"/>
</dbReference>
<organism evidence="2 3">
    <name type="scientific">Pseudocercospora eumusae</name>
    <dbReference type="NCBI Taxonomy" id="321146"/>
    <lineage>
        <taxon>Eukaryota</taxon>
        <taxon>Fungi</taxon>
        <taxon>Dikarya</taxon>
        <taxon>Ascomycota</taxon>
        <taxon>Pezizomycotina</taxon>
        <taxon>Dothideomycetes</taxon>
        <taxon>Dothideomycetidae</taxon>
        <taxon>Mycosphaerellales</taxon>
        <taxon>Mycosphaerellaceae</taxon>
        <taxon>Pseudocercospora</taxon>
    </lineage>
</organism>
<evidence type="ECO:0000313" key="2">
    <source>
        <dbReference type="EMBL" id="KXT06312.1"/>
    </source>
</evidence>
<feature type="compositionally biased region" description="Polar residues" evidence="1">
    <location>
        <begin position="243"/>
        <end position="254"/>
    </location>
</feature>
<reference evidence="2 3" key="1">
    <citation type="submission" date="2015-07" db="EMBL/GenBank/DDBJ databases">
        <title>Comparative genomics of the Sigatoka disease complex on banana suggests a link between parallel evolutionary changes in Pseudocercospora fijiensis and Pseudocercospora eumusae and increased virulence on the banana host.</title>
        <authorList>
            <person name="Chang T.-C."/>
            <person name="Salvucci A."/>
            <person name="Crous P.W."/>
            <person name="Stergiopoulos I."/>
        </authorList>
    </citation>
    <scope>NUCLEOTIDE SEQUENCE [LARGE SCALE GENOMIC DNA]</scope>
    <source>
        <strain evidence="2 3">CBS 114824</strain>
    </source>
</reference>
<dbReference type="Proteomes" id="UP000070133">
    <property type="component" value="Unassembled WGS sequence"/>
</dbReference>
<name>A0A139HVD6_9PEZI</name>
<proteinExistence type="predicted"/>
<gene>
    <name evidence="2" type="ORF">AC578_9197</name>
</gene>
<feature type="region of interest" description="Disordered" evidence="1">
    <location>
        <begin position="209"/>
        <end position="268"/>
    </location>
</feature>
<keyword evidence="3" id="KW-1185">Reference proteome</keyword>
<sequence>MEHILKLKKSVGLSPEKAAKGQKSVPASRNNKAGSTTQHIRSSDHVDDTVGLGIDRDDTELAASVKPESPGAANTREGTIDAPAGTFETIIEPDEHHSGGGPQSDNEDTMSGEETADEALAAEPQIKNEDDDFVIPVVDDLISPMMFPKRTQQPRQAKAKRKMVYDYASDDDSVLWYDPRDNISATVGRTPSPPLAASLGIEEVIAVSSHGRSDENVTPNVSENVSGADDIDEFSRDGAYRKQLQSNASSQLGTSRKRAKMTSKHGEM</sequence>
<feature type="region of interest" description="Disordered" evidence="1">
    <location>
        <begin position="1"/>
        <end position="132"/>
    </location>
</feature>
<comment type="caution">
    <text evidence="2">The sequence shown here is derived from an EMBL/GenBank/DDBJ whole genome shotgun (WGS) entry which is preliminary data.</text>
</comment>